<protein>
    <submittedName>
        <fullName evidence="1">Uncharacterized protein</fullName>
    </submittedName>
</protein>
<comment type="caution">
    <text evidence="1">The sequence shown here is derived from an EMBL/GenBank/DDBJ whole genome shotgun (WGS) entry which is preliminary data.</text>
</comment>
<gene>
    <name evidence="1" type="ORF">LCGC14_2476270</name>
</gene>
<reference evidence="1" key="1">
    <citation type="journal article" date="2015" name="Nature">
        <title>Complex archaea that bridge the gap between prokaryotes and eukaryotes.</title>
        <authorList>
            <person name="Spang A."/>
            <person name="Saw J.H."/>
            <person name="Jorgensen S.L."/>
            <person name="Zaremba-Niedzwiedzka K."/>
            <person name="Martijn J."/>
            <person name="Lind A.E."/>
            <person name="van Eijk R."/>
            <person name="Schleper C."/>
            <person name="Guy L."/>
            <person name="Ettema T.J."/>
        </authorList>
    </citation>
    <scope>NUCLEOTIDE SEQUENCE</scope>
</reference>
<dbReference type="EMBL" id="LAZR01038898">
    <property type="protein sequence ID" value="KKL18362.1"/>
    <property type="molecule type" value="Genomic_DNA"/>
</dbReference>
<accession>A0A0F9BWT9</accession>
<evidence type="ECO:0000313" key="1">
    <source>
        <dbReference type="EMBL" id="KKL18362.1"/>
    </source>
</evidence>
<feature type="non-terminal residue" evidence="1">
    <location>
        <position position="306"/>
    </location>
</feature>
<name>A0A0F9BWT9_9ZZZZ</name>
<sequence>MKSRIAKLLRFQEPKIEPRGLLFGSGATVPSAADGWQPSAIFQDTTNGVAYINKGSVTSSSFAAIEAGVFANALTIGAFSSLTAGSGIAISSSQTYAGIFYSDDNGASIASSVSGVRSRFLLTFDQAGGSIRAIQGQLKLANLIDVTLGIYTASQGYIELAGTHITKTGATFSCFDASVEIGTLLTIDSGGEFCGLHVETTGSGTITNNGTCAGIIIHKASGAANWPVGIDMDSVIKAFEAIVTCASGATGASIVGTLTSGTSDGIAAYFEGHVAGTPTGQNFAVGAWMNVDTTPGGVELRVIDIG</sequence>
<proteinExistence type="predicted"/>
<dbReference type="AlphaFoldDB" id="A0A0F9BWT9"/>
<organism evidence="1">
    <name type="scientific">marine sediment metagenome</name>
    <dbReference type="NCBI Taxonomy" id="412755"/>
    <lineage>
        <taxon>unclassified sequences</taxon>
        <taxon>metagenomes</taxon>
        <taxon>ecological metagenomes</taxon>
    </lineage>
</organism>